<evidence type="ECO:0000259" key="18">
    <source>
        <dbReference type="Pfam" id="PF00501"/>
    </source>
</evidence>
<dbReference type="Gene3D" id="3.40.50.12780">
    <property type="entry name" value="N-terminal domain of ligase-like"/>
    <property type="match status" value="1"/>
</dbReference>
<dbReference type="FunFam" id="3.40.50.12780:FF:000005">
    <property type="entry name" value="Solute carrier family 27 member 6"/>
    <property type="match status" value="1"/>
</dbReference>
<dbReference type="EMBL" id="WNTK01000002">
    <property type="protein sequence ID" value="KAG9489502.1"/>
    <property type="molecule type" value="Genomic_DNA"/>
</dbReference>
<feature type="domain" description="AMP-dependent synthetase/ligase" evidence="18">
    <location>
        <begin position="60"/>
        <end position="373"/>
    </location>
</feature>
<dbReference type="GO" id="GO:0000166">
    <property type="term" value="F:nucleotide binding"/>
    <property type="evidence" value="ECO:0007669"/>
    <property type="project" value="UniProtKB-KW"/>
</dbReference>
<organism evidence="20 21">
    <name type="scientific">Eleutherodactylus coqui</name>
    <name type="common">Puerto Rican coqui</name>
    <dbReference type="NCBI Taxonomy" id="57060"/>
    <lineage>
        <taxon>Eukaryota</taxon>
        <taxon>Metazoa</taxon>
        <taxon>Chordata</taxon>
        <taxon>Craniata</taxon>
        <taxon>Vertebrata</taxon>
        <taxon>Euteleostomi</taxon>
        <taxon>Amphibia</taxon>
        <taxon>Batrachia</taxon>
        <taxon>Anura</taxon>
        <taxon>Neobatrachia</taxon>
        <taxon>Hyloidea</taxon>
        <taxon>Eleutherodactylidae</taxon>
        <taxon>Eleutherodactylinae</taxon>
        <taxon>Eleutherodactylus</taxon>
        <taxon>Eleutherodactylus</taxon>
    </lineage>
</organism>
<comment type="catalytic activity">
    <reaction evidence="15">
        <text>a very long-chain fatty acid + ATP + CoA = a very long-chain fatty acyl-CoA + AMP + diphosphate</text>
        <dbReference type="Rhea" id="RHEA:54536"/>
        <dbReference type="ChEBI" id="CHEBI:30616"/>
        <dbReference type="ChEBI" id="CHEBI:33019"/>
        <dbReference type="ChEBI" id="CHEBI:57287"/>
        <dbReference type="ChEBI" id="CHEBI:58950"/>
        <dbReference type="ChEBI" id="CHEBI:138261"/>
        <dbReference type="ChEBI" id="CHEBI:456215"/>
    </reaction>
    <physiologicalReaction direction="left-to-right" evidence="15">
        <dbReference type="Rhea" id="RHEA:54537"/>
    </physiologicalReaction>
</comment>
<comment type="catalytic activity">
    <reaction evidence="13">
        <text>a long-chain fatty acid + ATP + CoA = a long-chain fatty acyl-CoA + AMP + diphosphate</text>
        <dbReference type="Rhea" id="RHEA:15421"/>
        <dbReference type="ChEBI" id="CHEBI:30616"/>
        <dbReference type="ChEBI" id="CHEBI:33019"/>
        <dbReference type="ChEBI" id="CHEBI:57287"/>
        <dbReference type="ChEBI" id="CHEBI:57560"/>
        <dbReference type="ChEBI" id="CHEBI:83139"/>
        <dbReference type="ChEBI" id="CHEBI:456215"/>
        <dbReference type="EC" id="6.2.1.3"/>
    </reaction>
    <physiologicalReaction direction="left-to-right" evidence="13">
        <dbReference type="Rhea" id="RHEA:15422"/>
    </physiologicalReaction>
</comment>
<dbReference type="GO" id="GO:0005789">
    <property type="term" value="C:endoplasmic reticulum membrane"/>
    <property type="evidence" value="ECO:0007669"/>
    <property type="project" value="TreeGrafter"/>
</dbReference>
<gene>
    <name evidence="20" type="ORF">GDO78_005468</name>
</gene>
<accession>A0A8J6KE30</accession>
<evidence type="ECO:0000256" key="4">
    <source>
        <dbReference type="ARBA" id="ARBA00022475"/>
    </source>
</evidence>
<evidence type="ECO:0000259" key="19">
    <source>
        <dbReference type="Pfam" id="PF13193"/>
    </source>
</evidence>
<sequence length="619" mass="70839">MYSVLALLCILPIVWKIRKIFSLYLWEDLKFFLKIIRCFLKIKKSVPPRSSSGMLDVFLQHVSTRPHKTFILYQDQAYSYREVDLKSNQAAWALRHYGNLRNGNCVAVFMGNEPAYVWLWLALAKLGCPMACLNYNIRAKSFLHCFQCCKAKILIAAPELKAAVEEVLPDLIQEGVLVFYLSRDSPTGGVQSLLDKVEASSEDPIPESYRSDTTSESPALYIYTSGTTGLPKAAALTQEHVFASCIVAMLCELTSEDVLYITLPLYHSAGLVIGLRGCIQTGATCVLRKKFSASQFWDDCRKYNVTAFQYIGEILRYLCNSSKKGNDMDHCVRLAMGNGVRPEVWKEFIERFGKIKIFEYYGATEGNVFFLNYTHKEGAIGRCNNFQKLFQPFEVIKFDVEKDEPVRDPTGHCIRVARGETGLLIGKHVASNPFHGYAGNESQTEKKRLRNVLKKGDVYFNTGDLVVIDKEGFIFFQDRVGDTFRWKGENVATTEVENLVLMLDFIEEANVFGVLVPHNEGRIGMVSIKLKEGRYFDGEKMFAHVNEYLPNYARPRFVRIQESIEVTGTYKKFKMNLVKDGFNPFCIKDDLYFLDDSYRTYRPLDQQIYKDILEKRIKL</sequence>
<dbReference type="GO" id="GO:0004467">
    <property type="term" value="F:long-chain fatty acid-CoA ligase activity"/>
    <property type="evidence" value="ECO:0007669"/>
    <property type="project" value="UniProtKB-EC"/>
</dbReference>
<evidence type="ECO:0000256" key="17">
    <source>
        <dbReference type="ARBA" id="ARBA00048666"/>
    </source>
</evidence>
<evidence type="ECO:0000256" key="5">
    <source>
        <dbReference type="ARBA" id="ARBA00022598"/>
    </source>
</evidence>
<evidence type="ECO:0000313" key="20">
    <source>
        <dbReference type="EMBL" id="KAG9489502.1"/>
    </source>
</evidence>
<dbReference type="InterPro" id="IPR025110">
    <property type="entry name" value="AMP-bd_C"/>
</dbReference>
<evidence type="ECO:0000313" key="21">
    <source>
        <dbReference type="Proteomes" id="UP000770717"/>
    </source>
</evidence>
<dbReference type="Proteomes" id="UP000770717">
    <property type="component" value="Unassembled WGS sequence"/>
</dbReference>
<protein>
    <recommendedName>
        <fullName evidence="14">long-chain-fatty-acid--CoA ligase</fullName>
        <ecNumber evidence="14">6.2.1.3</ecNumber>
    </recommendedName>
    <alternativeName>
        <fullName evidence="16">Long-chain-fatty-acid--CoA ligase</fullName>
    </alternativeName>
</protein>
<evidence type="ECO:0000256" key="12">
    <source>
        <dbReference type="ARBA" id="ARBA00023136"/>
    </source>
</evidence>
<keyword evidence="8" id="KW-0276">Fatty acid metabolism</keyword>
<dbReference type="InterPro" id="IPR000873">
    <property type="entry name" value="AMP-dep_synth/lig_dom"/>
</dbReference>
<evidence type="ECO:0000256" key="2">
    <source>
        <dbReference type="ARBA" id="ARBA00006432"/>
    </source>
</evidence>
<evidence type="ECO:0000256" key="10">
    <source>
        <dbReference type="ARBA" id="ARBA00023055"/>
    </source>
</evidence>
<dbReference type="Pfam" id="PF00501">
    <property type="entry name" value="AMP-binding"/>
    <property type="match status" value="1"/>
</dbReference>
<evidence type="ECO:0000256" key="7">
    <source>
        <dbReference type="ARBA" id="ARBA00022741"/>
    </source>
</evidence>
<keyword evidence="5" id="KW-0436">Ligase</keyword>
<evidence type="ECO:0000256" key="13">
    <source>
        <dbReference type="ARBA" id="ARBA00024484"/>
    </source>
</evidence>
<dbReference type="InterPro" id="IPR042099">
    <property type="entry name" value="ANL_N_sf"/>
</dbReference>
<keyword evidence="10" id="KW-0445">Lipid transport</keyword>
<proteinExistence type="inferred from homology"/>
<dbReference type="EC" id="6.2.1.3" evidence="14"/>
<feature type="domain" description="AMP-binding enzyme C-terminal" evidence="19">
    <location>
        <begin position="495"/>
        <end position="570"/>
    </location>
</feature>
<name>A0A8J6KE30_ELECQ</name>
<keyword evidence="7" id="KW-0547">Nucleotide-binding</keyword>
<evidence type="ECO:0000256" key="11">
    <source>
        <dbReference type="ARBA" id="ARBA00023098"/>
    </source>
</evidence>
<dbReference type="InterPro" id="IPR020845">
    <property type="entry name" value="AMP-binding_CS"/>
</dbReference>
<dbReference type="Gene3D" id="3.30.300.30">
    <property type="match status" value="1"/>
</dbReference>
<evidence type="ECO:0000256" key="14">
    <source>
        <dbReference type="ARBA" id="ARBA00026121"/>
    </source>
</evidence>
<keyword evidence="6" id="KW-0812">Transmembrane</keyword>
<keyword evidence="12" id="KW-0472">Membrane</keyword>
<evidence type="ECO:0000256" key="15">
    <source>
        <dbReference type="ARBA" id="ARBA00036527"/>
    </source>
</evidence>
<keyword evidence="9" id="KW-1133">Transmembrane helix</keyword>
<comment type="caution">
    <text evidence="20">The sequence shown here is derived from an EMBL/GenBank/DDBJ whole genome shotgun (WGS) entry which is preliminary data.</text>
</comment>
<evidence type="ECO:0000256" key="8">
    <source>
        <dbReference type="ARBA" id="ARBA00022832"/>
    </source>
</evidence>
<dbReference type="SUPFAM" id="SSF56801">
    <property type="entry name" value="Acetyl-CoA synthetase-like"/>
    <property type="match status" value="1"/>
</dbReference>
<dbReference type="GO" id="GO:0044539">
    <property type="term" value="P:long-chain fatty acid import into cell"/>
    <property type="evidence" value="ECO:0007669"/>
    <property type="project" value="TreeGrafter"/>
</dbReference>
<evidence type="ECO:0000256" key="6">
    <source>
        <dbReference type="ARBA" id="ARBA00022692"/>
    </source>
</evidence>
<evidence type="ECO:0000256" key="16">
    <source>
        <dbReference type="ARBA" id="ARBA00041297"/>
    </source>
</evidence>
<comment type="subcellular location">
    <subcellularLocation>
        <location evidence="1">Cell membrane</location>
        <topology evidence="1">Multi-pass membrane protein</topology>
    </subcellularLocation>
</comment>
<dbReference type="FunFam" id="3.30.300.30:FF:000002">
    <property type="entry name" value="Long-chain fatty acid transport protein 1"/>
    <property type="match status" value="1"/>
</dbReference>
<dbReference type="GO" id="GO:0005324">
    <property type="term" value="F:long-chain fatty acid transmembrane transporter activity"/>
    <property type="evidence" value="ECO:0007669"/>
    <property type="project" value="TreeGrafter"/>
</dbReference>
<comment type="similarity">
    <text evidence="2">Belongs to the ATP-dependent AMP-binding enzyme family.</text>
</comment>
<evidence type="ECO:0000256" key="3">
    <source>
        <dbReference type="ARBA" id="ARBA00022448"/>
    </source>
</evidence>
<dbReference type="NCBIfam" id="NF006134">
    <property type="entry name" value="PRK08279.1"/>
    <property type="match status" value="1"/>
</dbReference>
<dbReference type="GO" id="GO:0008206">
    <property type="term" value="P:bile acid metabolic process"/>
    <property type="evidence" value="ECO:0007669"/>
    <property type="project" value="TreeGrafter"/>
</dbReference>
<dbReference type="PANTHER" id="PTHR43107">
    <property type="entry name" value="LONG-CHAIN FATTY ACID TRANSPORT PROTEIN"/>
    <property type="match status" value="1"/>
</dbReference>
<keyword evidence="4" id="KW-1003">Cell membrane</keyword>
<dbReference type="AlphaFoldDB" id="A0A8J6KE30"/>
<dbReference type="InterPro" id="IPR045851">
    <property type="entry name" value="AMP-bd_C_sf"/>
</dbReference>
<comment type="catalytic activity">
    <reaction evidence="17">
        <text>tetracosanoate + ATP + CoA = tetracosanoyl-CoA + AMP + diphosphate</text>
        <dbReference type="Rhea" id="RHEA:33639"/>
        <dbReference type="ChEBI" id="CHEBI:30616"/>
        <dbReference type="ChEBI" id="CHEBI:31014"/>
        <dbReference type="ChEBI" id="CHEBI:33019"/>
        <dbReference type="ChEBI" id="CHEBI:57287"/>
        <dbReference type="ChEBI" id="CHEBI:65052"/>
        <dbReference type="ChEBI" id="CHEBI:456215"/>
    </reaction>
    <physiologicalReaction direction="left-to-right" evidence="17">
        <dbReference type="Rhea" id="RHEA:33640"/>
    </physiologicalReaction>
</comment>
<dbReference type="Pfam" id="PF13193">
    <property type="entry name" value="AMP-binding_C"/>
    <property type="match status" value="1"/>
</dbReference>
<keyword evidence="3" id="KW-0813">Transport</keyword>
<evidence type="ECO:0000256" key="9">
    <source>
        <dbReference type="ARBA" id="ARBA00022989"/>
    </source>
</evidence>
<keyword evidence="21" id="KW-1185">Reference proteome</keyword>
<reference evidence="20" key="1">
    <citation type="thesis" date="2020" institute="ProQuest LLC" country="789 East Eisenhower Parkway, Ann Arbor, MI, USA">
        <title>Comparative Genomics and Chromosome Evolution.</title>
        <authorList>
            <person name="Mudd A.B."/>
        </authorList>
    </citation>
    <scope>NUCLEOTIDE SEQUENCE</scope>
    <source>
        <strain evidence="20">HN-11 Male</strain>
        <tissue evidence="20">Kidney and liver</tissue>
    </source>
</reference>
<keyword evidence="11" id="KW-0443">Lipid metabolism</keyword>
<dbReference type="GO" id="GO:0005886">
    <property type="term" value="C:plasma membrane"/>
    <property type="evidence" value="ECO:0007669"/>
    <property type="project" value="UniProtKB-SubCell"/>
</dbReference>
<dbReference type="PROSITE" id="PS00455">
    <property type="entry name" value="AMP_BINDING"/>
    <property type="match status" value="1"/>
</dbReference>
<dbReference type="OrthoDB" id="288590at2759"/>
<evidence type="ECO:0000256" key="1">
    <source>
        <dbReference type="ARBA" id="ARBA00004651"/>
    </source>
</evidence>
<dbReference type="PANTHER" id="PTHR43107:SF4">
    <property type="entry name" value="LONG-CHAIN FATTY ACID TRANSPORT PROTEIN 2"/>
    <property type="match status" value="1"/>
</dbReference>